<organism evidence="3 4">
    <name type="scientific">Marivirga lumbricoides</name>
    <dbReference type="NCBI Taxonomy" id="1046115"/>
    <lineage>
        <taxon>Bacteria</taxon>
        <taxon>Pseudomonadati</taxon>
        <taxon>Bacteroidota</taxon>
        <taxon>Cytophagia</taxon>
        <taxon>Cytophagales</taxon>
        <taxon>Marivirgaceae</taxon>
        <taxon>Marivirga</taxon>
    </lineage>
</organism>
<dbReference type="SUPFAM" id="SSF49464">
    <property type="entry name" value="Carboxypeptidase regulatory domain-like"/>
    <property type="match status" value="1"/>
</dbReference>
<feature type="chain" id="PRO_5045905925" evidence="2">
    <location>
        <begin position="26"/>
        <end position="785"/>
    </location>
</feature>
<accession>A0ABQ1MDV0</accession>
<dbReference type="PANTHER" id="PTHR30069:SF29">
    <property type="entry name" value="HEMOGLOBIN AND HEMOGLOBIN-HAPTOGLOBIN-BINDING PROTEIN 1-RELATED"/>
    <property type="match status" value="1"/>
</dbReference>
<dbReference type="InterPro" id="IPR008969">
    <property type="entry name" value="CarboxyPept-like_regulatory"/>
</dbReference>
<dbReference type="InterPro" id="IPR039426">
    <property type="entry name" value="TonB-dep_rcpt-like"/>
</dbReference>
<keyword evidence="1 2" id="KW-0732">Signal</keyword>
<dbReference type="Gene3D" id="2.170.130.10">
    <property type="entry name" value="TonB-dependent receptor, plug domain"/>
    <property type="match status" value="1"/>
</dbReference>
<dbReference type="PROSITE" id="PS51257">
    <property type="entry name" value="PROKAR_LIPOPROTEIN"/>
    <property type="match status" value="1"/>
</dbReference>
<feature type="signal peptide" evidence="2">
    <location>
        <begin position="1"/>
        <end position="25"/>
    </location>
</feature>
<protein>
    <submittedName>
        <fullName evidence="3">Prevent-host-death protein</fullName>
    </submittedName>
</protein>
<name>A0ABQ1MDV0_9BACT</name>
<dbReference type="EMBL" id="BMEC01000008">
    <property type="protein sequence ID" value="GGC39179.1"/>
    <property type="molecule type" value="Genomic_DNA"/>
</dbReference>
<proteinExistence type="predicted"/>
<reference evidence="4" key="1">
    <citation type="journal article" date="2019" name="Int. J. Syst. Evol. Microbiol.">
        <title>The Global Catalogue of Microorganisms (GCM) 10K type strain sequencing project: providing services to taxonomists for standard genome sequencing and annotation.</title>
        <authorList>
            <consortium name="The Broad Institute Genomics Platform"/>
            <consortium name="The Broad Institute Genome Sequencing Center for Infectious Disease"/>
            <person name="Wu L."/>
            <person name="Ma J."/>
        </authorList>
    </citation>
    <scope>NUCLEOTIDE SEQUENCE [LARGE SCALE GENOMIC DNA]</scope>
    <source>
        <strain evidence="4">CGMCC 1.10832</strain>
    </source>
</reference>
<evidence type="ECO:0000256" key="2">
    <source>
        <dbReference type="SAM" id="SignalP"/>
    </source>
</evidence>
<dbReference type="InterPro" id="IPR037066">
    <property type="entry name" value="Plug_dom_sf"/>
</dbReference>
<dbReference type="Proteomes" id="UP000636010">
    <property type="component" value="Unassembled WGS sequence"/>
</dbReference>
<evidence type="ECO:0000313" key="3">
    <source>
        <dbReference type="EMBL" id="GGC39179.1"/>
    </source>
</evidence>
<keyword evidence="4" id="KW-1185">Reference proteome</keyword>
<comment type="caution">
    <text evidence="3">The sequence shown here is derived from an EMBL/GenBank/DDBJ whole genome shotgun (WGS) entry which is preliminary data.</text>
</comment>
<evidence type="ECO:0000313" key="4">
    <source>
        <dbReference type="Proteomes" id="UP000636010"/>
    </source>
</evidence>
<evidence type="ECO:0000256" key="1">
    <source>
        <dbReference type="ARBA" id="ARBA00022729"/>
    </source>
</evidence>
<dbReference type="PANTHER" id="PTHR30069">
    <property type="entry name" value="TONB-DEPENDENT OUTER MEMBRANE RECEPTOR"/>
    <property type="match status" value="1"/>
</dbReference>
<dbReference type="Gene3D" id="2.60.40.1120">
    <property type="entry name" value="Carboxypeptidase-like, regulatory domain"/>
    <property type="match status" value="1"/>
</dbReference>
<dbReference type="Pfam" id="PF13715">
    <property type="entry name" value="CarbopepD_reg_2"/>
    <property type="match status" value="1"/>
</dbReference>
<gene>
    <name evidence="3" type="ORF">GCM10011506_25850</name>
</gene>
<dbReference type="RefSeq" id="WP_229712585.1">
    <property type="nucleotide sequence ID" value="NZ_BAABHU010000008.1"/>
</dbReference>
<sequence>MKMIKLFLQLMLMILIACTANSVSAQELTQTIRGRIIDADSKSPVAFANIVVVGSQPILGANSDVDGYFKIEKVPVGRATIGISYIGYENKVIPNLVVISGKETVLDVEMKETFETLNEVTVSARQHKSEVNNEMAQVSSRSLSVEESKRYAGGIGDPARLVSSFAGVGSTGEGNNDIIVRGNNPRFIQWKLEGTEIPNPNHFSQEGLTGGPINALNSQMLANSEFYTGAFAPEYGNALSGIFDMRLRKGNSEKREHSFSIGVLGTDITTEGPFKKGGKSSYLINYRYSTLAIISSLGFLDFGGVPKYQDVSFKIFIPTEKAGTFSFFGLGGLNNIKSEYADPENEDIINEEFQQSGQLGIAGINHLINLNKKAYISSTLSYSNNGTEYSSARIYDSSALQEDQSANTNNNIFRLNTSFNYKLNNRHQFQIGSVNSHFSFNFNSRYFDSAADQFIQAQDVAGTASLYQSFITWKWRASEKLSLVNGIHSQNTSQNNEITFEPRSSLRYQLPKGQAITAGIGIHSNMSSLSNYYTIVYDTEGNKTTPNSSLKLLKARHYVMGYENKLSKNLFLKVEGYYQDLYDIPVEKGNSSYSLVNQTYEFSDRILVNEGKGRNIGLELTLERYFSNNYYFLITGSLFDSKYKASDDKWRDTRFNGNYIANGLFGKEFTVGKNNNNILGINSKLSLLGARRIMEVDLDKSVEEGTAVYDELNAFAKRGEDIFSLNIAINYRINKPQVSHEFKIDIQNITNNTSVIDYYYNDVNKSIEEVEQLPMLPVLSYTLNF</sequence>
<dbReference type="SUPFAM" id="SSF56935">
    <property type="entry name" value="Porins"/>
    <property type="match status" value="1"/>
</dbReference>